<dbReference type="PANTHER" id="PTHR19963">
    <property type="entry name" value="CCHC-TYPE DOMAIN-CONTAINING PROTEIN"/>
    <property type="match status" value="1"/>
</dbReference>
<feature type="compositionally biased region" description="Basic and acidic residues" evidence="2">
    <location>
        <begin position="180"/>
        <end position="216"/>
    </location>
</feature>
<evidence type="ECO:0000313" key="4">
    <source>
        <dbReference type="Proteomes" id="UP001152795"/>
    </source>
</evidence>
<feature type="coiled-coil region" evidence="1">
    <location>
        <begin position="77"/>
        <end position="111"/>
    </location>
</feature>
<evidence type="ECO:0000256" key="2">
    <source>
        <dbReference type="SAM" id="MobiDB-lite"/>
    </source>
</evidence>
<proteinExistence type="predicted"/>
<accession>A0A7D9D838</accession>
<dbReference type="Proteomes" id="UP001152795">
    <property type="component" value="Unassembled WGS sequence"/>
</dbReference>
<feature type="compositionally biased region" description="Polar residues" evidence="2">
    <location>
        <begin position="475"/>
        <end position="485"/>
    </location>
</feature>
<protein>
    <submittedName>
        <fullName evidence="3">Uncharacterized protein</fullName>
    </submittedName>
</protein>
<reference evidence="3" key="1">
    <citation type="submission" date="2020-04" db="EMBL/GenBank/DDBJ databases">
        <authorList>
            <person name="Alioto T."/>
            <person name="Alioto T."/>
            <person name="Gomez Garrido J."/>
        </authorList>
    </citation>
    <scope>NUCLEOTIDE SEQUENCE</scope>
    <source>
        <strain evidence="3">A484AB</strain>
    </source>
</reference>
<gene>
    <name evidence="3" type="ORF">PACLA_8A010176</name>
</gene>
<keyword evidence="1" id="KW-0175">Coiled coil</keyword>
<evidence type="ECO:0000313" key="3">
    <source>
        <dbReference type="EMBL" id="CAB3978636.1"/>
    </source>
</evidence>
<feature type="region of interest" description="Disordered" evidence="2">
    <location>
        <begin position="171"/>
        <end position="228"/>
    </location>
</feature>
<evidence type="ECO:0000256" key="1">
    <source>
        <dbReference type="SAM" id="Coils"/>
    </source>
</evidence>
<dbReference type="OrthoDB" id="425619at2759"/>
<dbReference type="PANTHER" id="PTHR19963:SF30">
    <property type="entry name" value="ENDONUCLEASE_EXONUCLEASE_PHOSPHATASE DOMAIN-CONTAINING PROTEIN"/>
    <property type="match status" value="1"/>
</dbReference>
<dbReference type="EMBL" id="CACRXK020000129">
    <property type="protein sequence ID" value="CAB3978636.1"/>
    <property type="molecule type" value="Genomic_DNA"/>
</dbReference>
<feature type="compositionally biased region" description="Basic and acidic residues" evidence="2">
    <location>
        <begin position="444"/>
        <end position="464"/>
    </location>
</feature>
<feature type="region of interest" description="Disordered" evidence="2">
    <location>
        <begin position="427"/>
        <end position="485"/>
    </location>
</feature>
<dbReference type="AlphaFoldDB" id="A0A7D9D838"/>
<feature type="compositionally biased region" description="Polar residues" evidence="2">
    <location>
        <begin position="17"/>
        <end position="35"/>
    </location>
</feature>
<feature type="region of interest" description="Disordered" evidence="2">
    <location>
        <begin position="1"/>
        <end position="35"/>
    </location>
</feature>
<comment type="caution">
    <text evidence="3">The sequence shown here is derived from an EMBL/GenBank/DDBJ whole genome shotgun (WGS) entry which is preliminary data.</text>
</comment>
<name>A0A7D9D838_PARCT</name>
<keyword evidence="4" id="KW-1185">Reference proteome</keyword>
<organism evidence="3 4">
    <name type="scientific">Paramuricea clavata</name>
    <name type="common">Red gorgonian</name>
    <name type="synonym">Violescent sea-whip</name>
    <dbReference type="NCBI Taxonomy" id="317549"/>
    <lineage>
        <taxon>Eukaryota</taxon>
        <taxon>Metazoa</taxon>
        <taxon>Cnidaria</taxon>
        <taxon>Anthozoa</taxon>
        <taxon>Octocorallia</taxon>
        <taxon>Malacalcyonacea</taxon>
        <taxon>Plexauridae</taxon>
        <taxon>Paramuricea</taxon>
    </lineage>
</organism>
<sequence length="485" mass="56367">MMPQTRSQYAAEEKASKQQVDTGEQEQEFSGSNIESTEVKSEEIFAMLLEQKEIMKTQHFMQRKHIEEMNEWRRNQAAVMENIRREFANEIKQLNLKFAQLENNVDRKIELIHLEVLEYCKAKEEQSLETYTSPLASALEDLKREMKEEFSNEICKRVDSRIIGVERSSTPRVGGRTKVKLPDYMDGEDSRVPDTRKSETQASVLKRETSTLRDVGRPTQKPTTFDGKTSWDAYKTRRNYNALVQVLDSRYGTLCQSELNRATLRNRIRRRHESLPELAGDIERLVRLAYPSGTPEMLEALSKNQFVDAVHDDDIRLRIAQSRPTTLRQAFEIVLELESFVLANKRRSRYVREVRIDELRYGSNSQVGPWNGVLDQLKALTQEMRNFTGEYVQHCGRGARTPVSPSRKCWTCRGDHLQRNCPDYVTERRNSRRNGNDDVWNSRSHSDERDQNQRGRSPENRGERNNPFASDGRDQNTSNLLGNGR</sequence>